<dbReference type="RefSeq" id="WP_255227694.1">
    <property type="nucleotide sequence ID" value="NZ_JAJEKE010000009.1"/>
</dbReference>
<keyword evidence="1" id="KW-0812">Transmembrane</keyword>
<gene>
    <name evidence="2" type="ORF">LJD61_11545</name>
</gene>
<sequence>MNKGSEFKNGAKAGIPIALGYIPIAIAIGIMSKASGIPNIISILM</sequence>
<keyword evidence="3" id="KW-1185">Reference proteome</keyword>
<evidence type="ECO:0000313" key="3">
    <source>
        <dbReference type="Proteomes" id="UP001651880"/>
    </source>
</evidence>
<evidence type="ECO:0000256" key="1">
    <source>
        <dbReference type="SAM" id="Phobius"/>
    </source>
</evidence>
<feature type="transmembrane region" description="Helical" evidence="1">
    <location>
        <begin position="13"/>
        <end position="31"/>
    </location>
</feature>
<dbReference type="Proteomes" id="UP001651880">
    <property type="component" value="Unassembled WGS sequence"/>
</dbReference>
<name>A0ABT1NJ52_9FIRM</name>
<reference evidence="2 3" key="1">
    <citation type="submission" date="2021-10" db="EMBL/GenBank/DDBJ databases">
        <title>Lutispora strain m25 sp. nov., a thermophilic, non-spore-forming bacterium isolated from a lab-scale methanogenic bioreactor digesting anaerobic sludge.</title>
        <authorList>
            <person name="El Houari A."/>
            <person name="Mcdonald J."/>
        </authorList>
    </citation>
    <scope>NUCLEOTIDE SEQUENCE [LARGE SCALE GENOMIC DNA]</scope>
    <source>
        <strain evidence="3">m25</strain>
    </source>
</reference>
<organism evidence="2 3">
    <name type="scientific">Lutispora saccharofermentans</name>
    <dbReference type="NCBI Taxonomy" id="3024236"/>
    <lineage>
        <taxon>Bacteria</taxon>
        <taxon>Bacillati</taxon>
        <taxon>Bacillota</taxon>
        <taxon>Clostridia</taxon>
        <taxon>Lutisporales</taxon>
        <taxon>Lutisporaceae</taxon>
        <taxon>Lutispora</taxon>
    </lineage>
</organism>
<keyword evidence="1" id="KW-1133">Transmembrane helix</keyword>
<comment type="caution">
    <text evidence="2">The sequence shown here is derived from an EMBL/GenBank/DDBJ whole genome shotgun (WGS) entry which is preliminary data.</text>
</comment>
<protein>
    <submittedName>
        <fullName evidence="2">Uncharacterized protein</fullName>
    </submittedName>
</protein>
<keyword evidence="1" id="KW-0472">Membrane</keyword>
<dbReference type="EMBL" id="JAJEKE010000009">
    <property type="protein sequence ID" value="MCQ1530178.1"/>
    <property type="molecule type" value="Genomic_DNA"/>
</dbReference>
<accession>A0ABT1NJ52</accession>
<proteinExistence type="predicted"/>
<evidence type="ECO:0000313" key="2">
    <source>
        <dbReference type="EMBL" id="MCQ1530178.1"/>
    </source>
</evidence>